<evidence type="ECO:0000256" key="8">
    <source>
        <dbReference type="ARBA" id="ARBA00023136"/>
    </source>
</evidence>
<dbReference type="SMART" id="SM00283">
    <property type="entry name" value="MA"/>
    <property type="match status" value="1"/>
</dbReference>
<gene>
    <name evidence="15" type="ORF">AB3G35_20010</name>
</gene>
<feature type="transmembrane region" description="Helical" evidence="12">
    <location>
        <begin position="12"/>
        <end position="29"/>
    </location>
</feature>
<evidence type="ECO:0000259" key="14">
    <source>
        <dbReference type="PROSITE" id="PS50885"/>
    </source>
</evidence>
<dbReference type="FunFam" id="1.10.287.950:FF:000001">
    <property type="entry name" value="Methyl-accepting chemotaxis sensory transducer"/>
    <property type="match status" value="1"/>
</dbReference>
<comment type="similarity">
    <text evidence="10">Belongs to the methyl-accepting chemotaxis (MCP) protein family.</text>
</comment>
<keyword evidence="2" id="KW-1003">Cell membrane</keyword>
<dbReference type="SMART" id="SM00304">
    <property type="entry name" value="HAMP"/>
    <property type="match status" value="1"/>
</dbReference>
<comment type="subcellular location">
    <subcellularLocation>
        <location evidence="1">Cell inner membrane</location>
        <topology evidence="1">Multi-pass membrane protein</topology>
    </subcellularLocation>
</comment>
<evidence type="ECO:0000256" key="2">
    <source>
        <dbReference type="ARBA" id="ARBA00022475"/>
    </source>
</evidence>
<reference evidence="15" key="1">
    <citation type="submission" date="2024-07" db="EMBL/GenBank/DDBJ databases">
        <authorList>
            <person name="Biller S.J."/>
        </authorList>
    </citation>
    <scope>NUCLEOTIDE SEQUENCE</scope>
    <source>
        <strain evidence="15">WC2401</strain>
    </source>
</reference>
<dbReference type="Gene3D" id="1.10.287.950">
    <property type="entry name" value="Methyl-accepting chemotaxis protein"/>
    <property type="match status" value="1"/>
</dbReference>
<evidence type="ECO:0000256" key="6">
    <source>
        <dbReference type="ARBA" id="ARBA00022692"/>
    </source>
</evidence>
<evidence type="ECO:0000256" key="5">
    <source>
        <dbReference type="ARBA" id="ARBA00022519"/>
    </source>
</evidence>
<keyword evidence="3" id="KW-0488">Methylation</keyword>
<evidence type="ECO:0000256" key="11">
    <source>
        <dbReference type="PROSITE-ProRule" id="PRU00284"/>
    </source>
</evidence>
<dbReference type="PANTHER" id="PTHR32089:SF39">
    <property type="entry name" value="METHYL-ACCEPTING CHEMOTAXIS PROTEIN HLYB"/>
    <property type="match status" value="1"/>
</dbReference>
<evidence type="ECO:0000259" key="13">
    <source>
        <dbReference type="PROSITE" id="PS50111"/>
    </source>
</evidence>
<accession>A0AB39WU82</accession>
<evidence type="ECO:0000256" key="10">
    <source>
        <dbReference type="ARBA" id="ARBA00029447"/>
    </source>
</evidence>
<feature type="transmembrane region" description="Helical" evidence="12">
    <location>
        <begin position="278"/>
        <end position="301"/>
    </location>
</feature>
<dbReference type="InterPro" id="IPR033479">
    <property type="entry name" value="dCache_1"/>
</dbReference>
<evidence type="ECO:0000256" key="1">
    <source>
        <dbReference type="ARBA" id="ARBA00004429"/>
    </source>
</evidence>
<evidence type="ECO:0000256" key="7">
    <source>
        <dbReference type="ARBA" id="ARBA00022989"/>
    </source>
</evidence>
<dbReference type="PANTHER" id="PTHR32089">
    <property type="entry name" value="METHYL-ACCEPTING CHEMOTAXIS PROTEIN MCPB"/>
    <property type="match status" value="1"/>
</dbReference>
<dbReference type="InterPro" id="IPR003660">
    <property type="entry name" value="HAMP_dom"/>
</dbReference>
<dbReference type="AlphaFoldDB" id="A0AB39WU82"/>
<keyword evidence="9 11" id="KW-0807">Transducer</keyword>
<keyword evidence="7 12" id="KW-1133">Transmembrane helix</keyword>
<dbReference type="GO" id="GO:0043200">
    <property type="term" value="P:response to amino acid"/>
    <property type="evidence" value="ECO:0007669"/>
    <property type="project" value="UniProtKB-ARBA"/>
</dbReference>
<dbReference type="CDD" id="cd06225">
    <property type="entry name" value="HAMP"/>
    <property type="match status" value="1"/>
</dbReference>
<protein>
    <submittedName>
        <fullName evidence="15">Methyl-accepting chemotaxis protein</fullName>
    </submittedName>
</protein>
<evidence type="ECO:0000313" key="15">
    <source>
        <dbReference type="EMBL" id="XDV05325.1"/>
    </source>
</evidence>
<dbReference type="InterPro" id="IPR029151">
    <property type="entry name" value="Sensor-like_sf"/>
</dbReference>
<dbReference type="Pfam" id="PF02743">
    <property type="entry name" value="dCache_1"/>
    <property type="match status" value="1"/>
</dbReference>
<dbReference type="GO" id="GO:0006935">
    <property type="term" value="P:chemotaxis"/>
    <property type="evidence" value="ECO:0007669"/>
    <property type="project" value="UniProtKB-KW"/>
</dbReference>
<dbReference type="CDD" id="cd11386">
    <property type="entry name" value="MCP_signal"/>
    <property type="match status" value="1"/>
</dbReference>
<dbReference type="GO" id="GO:0005886">
    <property type="term" value="C:plasma membrane"/>
    <property type="evidence" value="ECO:0007669"/>
    <property type="project" value="UniProtKB-SubCell"/>
</dbReference>
<dbReference type="EMBL" id="CP165623">
    <property type="protein sequence ID" value="XDV05325.1"/>
    <property type="molecule type" value="Genomic_DNA"/>
</dbReference>
<dbReference type="FunFam" id="3.30.450.20:FF:000048">
    <property type="entry name" value="Methyl-accepting chemotaxis protein"/>
    <property type="match status" value="1"/>
</dbReference>
<dbReference type="GO" id="GO:0016597">
    <property type="term" value="F:amino acid binding"/>
    <property type="evidence" value="ECO:0007669"/>
    <property type="project" value="UniProtKB-ARBA"/>
</dbReference>
<feature type="domain" description="HAMP" evidence="14">
    <location>
        <begin position="298"/>
        <end position="352"/>
    </location>
</feature>
<evidence type="ECO:0000256" key="9">
    <source>
        <dbReference type="ARBA" id="ARBA00023224"/>
    </source>
</evidence>
<organism evidence="15">
    <name type="scientific">Pseudomonas sp. WC2401</name>
    <dbReference type="NCBI Taxonomy" id="3234143"/>
    <lineage>
        <taxon>Bacteria</taxon>
        <taxon>Pseudomonadati</taxon>
        <taxon>Pseudomonadota</taxon>
        <taxon>Gammaproteobacteria</taxon>
        <taxon>Pseudomonadales</taxon>
        <taxon>Pseudomonadaceae</taxon>
        <taxon>Pseudomonas</taxon>
    </lineage>
</organism>
<sequence>MNKNLRFSHKILLAASLIVIAAFSLFTLYNDYLQRNAIRHNLDNYLNEMGSVTANNIQTWLGGRILLAQNLAETIALTPEPGQVANLLEQKTLSNTFMSVYFGDSQGGFTIRPDSKMPDGYDPRTRPWYKDALNSSSSSLTKPYIDAATGQMVITIGAPVKKAGQTLGVVGADMTLQAITDSINALNFNGMGYAFLINADGEILVHPDKSLVTKNLKDIYPQDTPAITTDLSEIQVNGKARIVTFAPVKGLGSANWYIGLSVDKEQAFAALSEFRTSAIIATVIAVVSIIALLGLLIRLLMQPLHVMTRAMQNIAEGEGDLTRRLAVESQDEFGILGSAFNRFVERIHTSISEVASATEQLNEVALRVVSASNSSMLNSDEQASRTNSVAAAINELGAAAQEIARNAAQASHQASDARGLAEEGQQVVERSISSMQQLSQLLGTSSGHIEALNDKTVNIGQILEVITSISQQTNLLALNAAIEAARAGEAGRGFAVVADEVRNLAHRTQESAQQVQKMIEELQVSARGSVSTMEESQRHSQDSVEIANRAGERLISVTERIGEIDGMNQSVATATEEQTSVVESINMDITEINTLNQEGVENLQSTLRACSDLEQQAVRLKQLVGSFRI</sequence>
<dbReference type="InterPro" id="IPR004089">
    <property type="entry name" value="MCPsignal_dom"/>
</dbReference>
<evidence type="ECO:0000256" key="12">
    <source>
        <dbReference type="SAM" id="Phobius"/>
    </source>
</evidence>
<dbReference type="PROSITE" id="PS50885">
    <property type="entry name" value="HAMP"/>
    <property type="match status" value="1"/>
</dbReference>
<dbReference type="Gene3D" id="3.30.450.20">
    <property type="entry name" value="PAS domain"/>
    <property type="match status" value="2"/>
</dbReference>
<dbReference type="SUPFAM" id="SSF103190">
    <property type="entry name" value="Sensory domain-like"/>
    <property type="match status" value="1"/>
</dbReference>
<dbReference type="Pfam" id="PF00672">
    <property type="entry name" value="HAMP"/>
    <property type="match status" value="1"/>
</dbReference>
<dbReference type="PROSITE" id="PS50111">
    <property type="entry name" value="CHEMOTAXIS_TRANSDUC_2"/>
    <property type="match status" value="1"/>
</dbReference>
<proteinExistence type="inferred from homology"/>
<keyword evidence="8 12" id="KW-0472">Membrane</keyword>
<dbReference type="CDD" id="cd12913">
    <property type="entry name" value="PDC1_MCP_like"/>
    <property type="match status" value="1"/>
</dbReference>
<dbReference type="Pfam" id="PF00015">
    <property type="entry name" value="MCPsignal"/>
    <property type="match status" value="1"/>
</dbReference>
<keyword evidence="6 12" id="KW-0812">Transmembrane</keyword>
<name>A0AB39WU82_9PSED</name>
<evidence type="ECO:0000256" key="3">
    <source>
        <dbReference type="ARBA" id="ARBA00022481"/>
    </source>
</evidence>
<dbReference type="SUPFAM" id="SSF58104">
    <property type="entry name" value="Methyl-accepting chemotaxis protein (MCP) signaling domain"/>
    <property type="match status" value="1"/>
</dbReference>
<dbReference type="GO" id="GO:0007165">
    <property type="term" value="P:signal transduction"/>
    <property type="evidence" value="ECO:0007669"/>
    <property type="project" value="UniProtKB-KW"/>
</dbReference>
<keyword evidence="5" id="KW-0997">Cell inner membrane</keyword>
<evidence type="ECO:0000256" key="4">
    <source>
        <dbReference type="ARBA" id="ARBA00022500"/>
    </source>
</evidence>
<feature type="domain" description="Methyl-accepting transducer" evidence="13">
    <location>
        <begin position="357"/>
        <end position="593"/>
    </location>
</feature>
<keyword evidence="4" id="KW-0145">Chemotaxis</keyword>
<dbReference type="CDD" id="cd12912">
    <property type="entry name" value="PDC2_MCP_like"/>
    <property type="match status" value="1"/>
</dbReference>